<proteinExistence type="predicted"/>
<name>A0A385Q3G0_9FIRM</name>
<reference evidence="1 2" key="1">
    <citation type="submission" date="2018-09" db="EMBL/GenBank/DDBJ databases">
        <title>Genome sequencing of Lachnoanaerobaculum umeaense DSM 23576.</title>
        <authorList>
            <person name="Kook J.-K."/>
            <person name="Park S.-N."/>
            <person name="Lim Y.K."/>
        </authorList>
    </citation>
    <scope>NUCLEOTIDE SEQUENCE [LARGE SCALE GENOMIC DNA]</scope>
    <source>
        <strain evidence="2">DSM 23576 \ CCUG 58757</strain>
    </source>
</reference>
<keyword evidence="2" id="KW-1185">Reference proteome</keyword>
<dbReference type="Gene3D" id="3.10.450.40">
    <property type="match status" value="1"/>
</dbReference>
<accession>A0A385Q3G0</accession>
<dbReference type="Proteomes" id="UP000265562">
    <property type="component" value="Chromosome"/>
</dbReference>
<evidence type="ECO:0000313" key="1">
    <source>
        <dbReference type="EMBL" id="AYB00205.1"/>
    </source>
</evidence>
<protein>
    <submittedName>
        <fullName evidence="1">Uncharacterized protein</fullName>
    </submittedName>
</protein>
<sequence length="99" mass="11144">MNIKVDFTTDSSIDTELLTSIRTLCSTYEGTIPLDRRVGLDSSVISESIDISKEIITADIFDKVEKYIPEVEVIEVSFKEGEDISMLDVLIKLGRREDV</sequence>
<organism evidence="1 2">
    <name type="scientific">Lachnoanaerobaculum umeaense</name>
    <dbReference type="NCBI Taxonomy" id="617123"/>
    <lineage>
        <taxon>Bacteria</taxon>
        <taxon>Bacillati</taxon>
        <taxon>Bacillota</taxon>
        <taxon>Clostridia</taxon>
        <taxon>Lachnospirales</taxon>
        <taxon>Lachnospiraceae</taxon>
        <taxon>Lachnoanaerobaculum</taxon>
    </lineage>
</organism>
<dbReference type="EMBL" id="CP032364">
    <property type="protein sequence ID" value="AYB00205.1"/>
    <property type="molecule type" value="Genomic_DNA"/>
</dbReference>
<dbReference type="AlphaFoldDB" id="A0A385Q3G0"/>
<evidence type="ECO:0000313" key="2">
    <source>
        <dbReference type="Proteomes" id="UP000265562"/>
    </source>
</evidence>
<dbReference type="KEGG" id="lua:D4A81_09810"/>
<dbReference type="RefSeq" id="WP_111524806.1">
    <property type="nucleotide sequence ID" value="NZ_CP032364.1"/>
</dbReference>
<dbReference type="OrthoDB" id="2739807at2"/>
<gene>
    <name evidence="1" type="ORF">D4A81_09810</name>
</gene>